<dbReference type="PANTHER" id="PTHR30055:SF241">
    <property type="entry name" value="TRANSCRIPTIONAL REGULATORY PROTEIN"/>
    <property type="match status" value="1"/>
</dbReference>
<dbReference type="PROSITE" id="PS50977">
    <property type="entry name" value="HTH_TETR_2"/>
    <property type="match status" value="1"/>
</dbReference>
<dbReference type="InterPro" id="IPR039538">
    <property type="entry name" value="BetI_C"/>
</dbReference>
<feature type="region of interest" description="Disordered" evidence="6">
    <location>
        <begin position="202"/>
        <end position="224"/>
    </location>
</feature>
<evidence type="ECO:0000256" key="6">
    <source>
        <dbReference type="SAM" id="MobiDB-lite"/>
    </source>
</evidence>
<dbReference type="InterPro" id="IPR050109">
    <property type="entry name" value="HTH-type_TetR-like_transc_reg"/>
</dbReference>
<protein>
    <submittedName>
        <fullName evidence="8">TetR-family regulatory protein</fullName>
    </submittedName>
</protein>
<keyword evidence="2" id="KW-0805">Transcription regulation</keyword>
<comment type="caution">
    <text evidence="8">The sequence shown here is derived from an EMBL/GenBank/DDBJ whole genome shotgun (WGS) entry which is preliminary data.</text>
</comment>
<name>A0ABQ3DTC9_9ACTN</name>
<gene>
    <name evidence="8" type="ORF">GCM10010346_41810</name>
</gene>
<evidence type="ECO:0000256" key="4">
    <source>
        <dbReference type="ARBA" id="ARBA00023163"/>
    </source>
</evidence>
<evidence type="ECO:0000256" key="3">
    <source>
        <dbReference type="ARBA" id="ARBA00023125"/>
    </source>
</evidence>
<sequence>MPKGTTKRRPQTLARLLDAAREVFAESGFEGARIEDICRRAGYTRGAFYSNFRTKDELFFALFDAHADRELGRIARTAAEIGDDELTVGRIAELLAYVDPDERTWFLVTTEFTLYAIRDPAAARLLADHDARLRAEAVRLLRDLFERAGLRPTVDLDDLVRVLVAMREGALGQSYVEPERLAPGALARRFLPLLLAAATTPAQAARTARGGRPKGAGPPSRHAV</sequence>
<dbReference type="SUPFAM" id="SSF48498">
    <property type="entry name" value="Tetracyclin repressor-like, C-terminal domain"/>
    <property type="match status" value="1"/>
</dbReference>
<evidence type="ECO:0000313" key="8">
    <source>
        <dbReference type="EMBL" id="GHB13784.1"/>
    </source>
</evidence>
<dbReference type="SUPFAM" id="SSF46689">
    <property type="entry name" value="Homeodomain-like"/>
    <property type="match status" value="1"/>
</dbReference>
<keyword evidence="9" id="KW-1185">Reference proteome</keyword>
<dbReference type="PANTHER" id="PTHR30055">
    <property type="entry name" value="HTH-TYPE TRANSCRIPTIONAL REGULATOR RUTR"/>
    <property type="match status" value="1"/>
</dbReference>
<keyword evidence="4" id="KW-0804">Transcription</keyword>
<keyword evidence="3 5" id="KW-0238">DNA-binding</keyword>
<evidence type="ECO:0000256" key="1">
    <source>
        <dbReference type="ARBA" id="ARBA00022491"/>
    </source>
</evidence>
<proteinExistence type="predicted"/>
<evidence type="ECO:0000259" key="7">
    <source>
        <dbReference type="PROSITE" id="PS50977"/>
    </source>
</evidence>
<organism evidence="8 9">
    <name type="scientific">Streptomyces chryseus</name>
    <dbReference type="NCBI Taxonomy" id="68186"/>
    <lineage>
        <taxon>Bacteria</taxon>
        <taxon>Bacillati</taxon>
        <taxon>Actinomycetota</taxon>
        <taxon>Actinomycetes</taxon>
        <taxon>Kitasatosporales</taxon>
        <taxon>Streptomycetaceae</taxon>
        <taxon>Streptomyces</taxon>
    </lineage>
</organism>
<dbReference type="InterPro" id="IPR001647">
    <property type="entry name" value="HTH_TetR"/>
</dbReference>
<feature type="DNA-binding region" description="H-T-H motif" evidence="5">
    <location>
        <begin position="33"/>
        <end position="52"/>
    </location>
</feature>
<evidence type="ECO:0000256" key="2">
    <source>
        <dbReference type="ARBA" id="ARBA00023015"/>
    </source>
</evidence>
<accession>A0ABQ3DTC9</accession>
<dbReference type="Pfam" id="PF13977">
    <property type="entry name" value="TetR_C_6"/>
    <property type="match status" value="1"/>
</dbReference>
<dbReference type="Gene3D" id="1.10.357.10">
    <property type="entry name" value="Tetracycline Repressor, domain 2"/>
    <property type="match status" value="1"/>
</dbReference>
<dbReference type="EMBL" id="BMVO01000013">
    <property type="protein sequence ID" value="GHB13784.1"/>
    <property type="molecule type" value="Genomic_DNA"/>
</dbReference>
<dbReference type="Pfam" id="PF00440">
    <property type="entry name" value="TetR_N"/>
    <property type="match status" value="1"/>
</dbReference>
<evidence type="ECO:0000313" key="9">
    <source>
        <dbReference type="Proteomes" id="UP000599437"/>
    </source>
</evidence>
<dbReference type="Proteomes" id="UP000599437">
    <property type="component" value="Unassembled WGS sequence"/>
</dbReference>
<keyword evidence="1" id="KW-0678">Repressor</keyword>
<dbReference type="RefSeq" id="WP_138895573.1">
    <property type="nucleotide sequence ID" value="NZ_BMVO01000013.1"/>
</dbReference>
<evidence type="ECO:0000256" key="5">
    <source>
        <dbReference type="PROSITE-ProRule" id="PRU00335"/>
    </source>
</evidence>
<reference evidence="9" key="1">
    <citation type="journal article" date="2019" name="Int. J. Syst. Evol. Microbiol.">
        <title>The Global Catalogue of Microorganisms (GCM) 10K type strain sequencing project: providing services to taxonomists for standard genome sequencing and annotation.</title>
        <authorList>
            <consortium name="The Broad Institute Genomics Platform"/>
            <consortium name="The Broad Institute Genome Sequencing Center for Infectious Disease"/>
            <person name="Wu L."/>
            <person name="Ma J."/>
        </authorList>
    </citation>
    <scope>NUCLEOTIDE SEQUENCE [LARGE SCALE GENOMIC DNA]</scope>
    <source>
        <strain evidence="9">JCM 4737</strain>
    </source>
</reference>
<dbReference type="InterPro" id="IPR009057">
    <property type="entry name" value="Homeodomain-like_sf"/>
</dbReference>
<dbReference type="InterPro" id="IPR036271">
    <property type="entry name" value="Tet_transcr_reg_TetR-rel_C_sf"/>
</dbReference>
<feature type="domain" description="HTH tetR-type" evidence="7">
    <location>
        <begin position="10"/>
        <end position="70"/>
    </location>
</feature>
<dbReference type="PRINTS" id="PR00455">
    <property type="entry name" value="HTHTETR"/>
</dbReference>